<evidence type="ECO:0000313" key="2">
    <source>
        <dbReference type="Proteomes" id="UP001056201"/>
    </source>
</evidence>
<organism evidence="1 2">
    <name type="scientific">Aquincola tertiaricarbonis</name>
    <dbReference type="NCBI Taxonomy" id="391953"/>
    <lineage>
        <taxon>Bacteria</taxon>
        <taxon>Pseudomonadati</taxon>
        <taxon>Pseudomonadota</taxon>
        <taxon>Betaproteobacteria</taxon>
        <taxon>Burkholderiales</taxon>
        <taxon>Sphaerotilaceae</taxon>
        <taxon>Aquincola</taxon>
    </lineage>
</organism>
<accession>A0ABY4S2X2</accession>
<proteinExistence type="predicted"/>
<dbReference type="EMBL" id="CP097635">
    <property type="protein sequence ID" value="URI06759.1"/>
    <property type="molecule type" value="Genomic_DNA"/>
</dbReference>
<reference evidence="1" key="1">
    <citation type="submission" date="2022-05" db="EMBL/GenBank/DDBJ databases">
        <title>An RpoN-dependent PEP-CTERM gene is involved in floc formation of an Aquincola tertiaricarbonis strain.</title>
        <authorList>
            <person name="Qiu D."/>
            <person name="Xia M."/>
        </authorList>
    </citation>
    <scope>NUCLEOTIDE SEQUENCE</scope>
    <source>
        <strain evidence="1">RN12</strain>
    </source>
</reference>
<evidence type="ECO:0000313" key="1">
    <source>
        <dbReference type="EMBL" id="URI06759.1"/>
    </source>
</evidence>
<gene>
    <name evidence="1" type="ORF">MW290_12720</name>
</gene>
<keyword evidence="2" id="KW-1185">Reference proteome</keyword>
<sequence>MDTAPHLTLELWTRRQRLVIEHTGDARHPIRVRLKGRSGITGYGATEEEAARHARLSWELRRLAGQR</sequence>
<dbReference type="RefSeq" id="WP_250195022.1">
    <property type="nucleotide sequence ID" value="NZ_CP097635.1"/>
</dbReference>
<protein>
    <submittedName>
        <fullName evidence="1">Uncharacterized protein</fullName>
    </submittedName>
</protein>
<dbReference type="Proteomes" id="UP001056201">
    <property type="component" value="Chromosome 1"/>
</dbReference>
<name>A0ABY4S2X2_AQUTE</name>